<evidence type="ECO:0000313" key="2">
    <source>
        <dbReference type="Proteomes" id="UP001418222"/>
    </source>
</evidence>
<evidence type="ECO:0000313" key="1">
    <source>
        <dbReference type="EMBL" id="KAK8951126.1"/>
    </source>
</evidence>
<comment type="caution">
    <text evidence="1">The sequence shown here is derived from an EMBL/GenBank/DDBJ whole genome shotgun (WGS) entry which is preliminary data.</text>
</comment>
<keyword evidence="2" id="KW-1185">Reference proteome</keyword>
<proteinExistence type="predicted"/>
<organism evidence="1 2">
    <name type="scientific">Platanthera zijinensis</name>
    <dbReference type="NCBI Taxonomy" id="2320716"/>
    <lineage>
        <taxon>Eukaryota</taxon>
        <taxon>Viridiplantae</taxon>
        <taxon>Streptophyta</taxon>
        <taxon>Embryophyta</taxon>
        <taxon>Tracheophyta</taxon>
        <taxon>Spermatophyta</taxon>
        <taxon>Magnoliopsida</taxon>
        <taxon>Liliopsida</taxon>
        <taxon>Asparagales</taxon>
        <taxon>Orchidaceae</taxon>
        <taxon>Orchidoideae</taxon>
        <taxon>Orchideae</taxon>
        <taxon>Orchidinae</taxon>
        <taxon>Platanthera</taxon>
    </lineage>
</organism>
<dbReference type="Proteomes" id="UP001418222">
    <property type="component" value="Unassembled WGS sequence"/>
</dbReference>
<gene>
    <name evidence="1" type="ORF">KSP39_PZI003971</name>
</gene>
<dbReference type="AlphaFoldDB" id="A0AAP0BVP5"/>
<sequence length="170" mass="19353">MRLVLHSESIETTDPTEIVRRPCLLRQEVWIYKVSPPQSLAAADLDKILSKRELRSWILRYFQESATAVGARVPTSAYSFFTRRRLFLSCQFSLLGAENRSSIHLPSHLSVIVSFPPSTRLFNSRFGGDVLSDGVPNEIAIEDADAKLLFKRRDQVTLRFKAHQTRSFAS</sequence>
<reference evidence="1 2" key="1">
    <citation type="journal article" date="2022" name="Nat. Plants">
        <title>Genomes of leafy and leafless Platanthera orchids illuminate the evolution of mycoheterotrophy.</title>
        <authorList>
            <person name="Li M.H."/>
            <person name="Liu K.W."/>
            <person name="Li Z."/>
            <person name="Lu H.C."/>
            <person name="Ye Q.L."/>
            <person name="Zhang D."/>
            <person name="Wang J.Y."/>
            <person name="Li Y.F."/>
            <person name="Zhong Z.M."/>
            <person name="Liu X."/>
            <person name="Yu X."/>
            <person name="Liu D.K."/>
            <person name="Tu X.D."/>
            <person name="Liu B."/>
            <person name="Hao Y."/>
            <person name="Liao X.Y."/>
            <person name="Jiang Y.T."/>
            <person name="Sun W.H."/>
            <person name="Chen J."/>
            <person name="Chen Y.Q."/>
            <person name="Ai Y."/>
            <person name="Zhai J.W."/>
            <person name="Wu S.S."/>
            <person name="Zhou Z."/>
            <person name="Hsiao Y.Y."/>
            <person name="Wu W.L."/>
            <person name="Chen Y.Y."/>
            <person name="Lin Y.F."/>
            <person name="Hsu J.L."/>
            <person name="Li C.Y."/>
            <person name="Wang Z.W."/>
            <person name="Zhao X."/>
            <person name="Zhong W.Y."/>
            <person name="Ma X.K."/>
            <person name="Ma L."/>
            <person name="Huang J."/>
            <person name="Chen G.Z."/>
            <person name="Huang M.Z."/>
            <person name="Huang L."/>
            <person name="Peng D.H."/>
            <person name="Luo Y.B."/>
            <person name="Zou S.Q."/>
            <person name="Chen S.P."/>
            <person name="Lan S."/>
            <person name="Tsai W.C."/>
            <person name="Van de Peer Y."/>
            <person name="Liu Z.J."/>
        </authorList>
    </citation>
    <scope>NUCLEOTIDE SEQUENCE [LARGE SCALE GENOMIC DNA]</scope>
    <source>
        <strain evidence="1">Lor287</strain>
    </source>
</reference>
<name>A0AAP0BVP5_9ASPA</name>
<protein>
    <submittedName>
        <fullName evidence="1">Uncharacterized protein</fullName>
    </submittedName>
</protein>
<accession>A0AAP0BVP5</accession>
<dbReference type="EMBL" id="JBBWWQ010000003">
    <property type="protein sequence ID" value="KAK8951126.1"/>
    <property type="molecule type" value="Genomic_DNA"/>
</dbReference>